<proteinExistence type="predicted"/>
<evidence type="ECO:0000313" key="3">
    <source>
        <dbReference type="EMBL" id="NMG25656.1"/>
    </source>
</evidence>
<gene>
    <name evidence="3" type="primary">pilV</name>
    <name evidence="3" type="ORF">GO606_13180</name>
</gene>
<feature type="region of interest" description="Disordered" evidence="1">
    <location>
        <begin position="133"/>
        <end position="157"/>
    </location>
</feature>
<keyword evidence="2" id="KW-1133">Transmembrane helix</keyword>
<sequence length="157" mass="16539">MKAPSIVPLATRAVARVCAPQRGATLIEVLVAVVVLSIGLLGLAGLQMTSLQSNHSAYMRSQASLLAYDLSDRMRANCEGVRGDAYADGSSGDRADWDASVVQLLGPGAQGTLELNGQDATIAIQWNDNRGHIKTGGDSTSDSTKTFAYRTEPCADR</sequence>
<keyword evidence="2" id="KW-0812">Transmembrane</keyword>
<dbReference type="InterPro" id="IPR013362">
    <property type="entry name" value="Pilus_4_PilV"/>
</dbReference>
<protein>
    <submittedName>
        <fullName evidence="3">Type IV pilus modification protein PilV</fullName>
    </submittedName>
</protein>
<accession>A0ABX1PMQ4</accession>
<dbReference type="Pfam" id="PF07963">
    <property type="entry name" value="N_methyl"/>
    <property type="match status" value="1"/>
</dbReference>
<dbReference type="RefSeq" id="WP_169119006.1">
    <property type="nucleotide sequence ID" value="NZ_WTVG02000036.1"/>
</dbReference>
<dbReference type="NCBIfam" id="TIGR02532">
    <property type="entry name" value="IV_pilin_GFxxxE"/>
    <property type="match status" value="1"/>
</dbReference>
<evidence type="ECO:0000256" key="1">
    <source>
        <dbReference type="SAM" id="MobiDB-lite"/>
    </source>
</evidence>
<keyword evidence="2" id="KW-0472">Membrane</keyword>
<keyword evidence="4" id="KW-1185">Reference proteome</keyword>
<dbReference type="InterPro" id="IPR012902">
    <property type="entry name" value="N_methyl_site"/>
</dbReference>
<dbReference type="EMBL" id="WTVG01000038">
    <property type="protein sequence ID" value="NMG25656.1"/>
    <property type="molecule type" value="Genomic_DNA"/>
</dbReference>
<evidence type="ECO:0000256" key="2">
    <source>
        <dbReference type="SAM" id="Phobius"/>
    </source>
</evidence>
<organism evidence="3 4">
    <name type="scientific">Aromatoleum anaerobium</name>
    <dbReference type="NCBI Taxonomy" id="182180"/>
    <lineage>
        <taxon>Bacteria</taxon>
        <taxon>Pseudomonadati</taxon>
        <taxon>Pseudomonadota</taxon>
        <taxon>Betaproteobacteria</taxon>
        <taxon>Rhodocyclales</taxon>
        <taxon>Rhodocyclaceae</taxon>
        <taxon>Aromatoleum</taxon>
    </lineage>
</organism>
<dbReference type="Proteomes" id="UP000615989">
    <property type="component" value="Unassembled WGS sequence"/>
</dbReference>
<reference evidence="3" key="1">
    <citation type="submission" date="2019-12" db="EMBL/GenBank/DDBJ databases">
        <title>Comparative genomics gives insights into the taxonomy of the Azoarcus-Aromatoleum group and reveals separate origins of nif in the plant-associated Azoarcus and non-plant-associated Aromatoleum sub-groups.</title>
        <authorList>
            <person name="Lafos M."/>
            <person name="Maluk M."/>
            <person name="Batista M."/>
            <person name="Junghare M."/>
            <person name="Carmona M."/>
            <person name="Faoro H."/>
            <person name="Cruz L.M."/>
            <person name="Battistoni F."/>
            <person name="De Souza E."/>
            <person name="Pedrosa F."/>
            <person name="Chen W.-M."/>
            <person name="Poole P.S."/>
            <person name="Dixon R.A."/>
            <person name="James E.K."/>
        </authorList>
    </citation>
    <scope>NUCLEOTIDE SEQUENCE</scope>
    <source>
        <strain evidence="3">LuFRes1</strain>
    </source>
</reference>
<dbReference type="NCBIfam" id="TIGR02523">
    <property type="entry name" value="type_IV_pilV"/>
    <property type="match status" value="1"/>
</dbReference>
<feature type="transmembrane region" description="Helical" evidence="2">
    <location>
        <begin position="25"/>
        <end position="46"/>
    </location>
</feature>
<feature type="compositionally biased region" description="Low complexity" evidence="1">
    <location>
        <begin position="136"/>
        <end position="146"/>
    </location>
</feature>
<comment type="caution">
    <text evidence="3">The sequence shown here is derived from an EMBL/GenBank/DDBJ whole genome shotgun (WGS) entry which is preliminary data.</text>
</comment>
<name>A0ABX1PMQ4_9RHOO</name>
<evidence type="ECO:0000313" key="4">
    <source>
        <dbReference type="Proteomes" id="UP000615989"/>
    </source>
</evidence>